<dbReference type="CDD" id="cd03177">
    <property type="entry name" value="GST_C_Delta_Epsilon"/>
    <property type="match status" value="3"/>
</dbReference>
<dbReference type="Gene3D" id="3.40.30.10">
    <property type="entry name" value="Glutaredoxin"/>
    <property type="match status" value="3"/>
</dbReference>
<evidence type="ECO:0000259" key="4">
    <source>
        <dbReference type="PROSITE" id="PS50405"/>
    </source>
</evidence>
<organism evidence="5">
    <name type="scientific">Darwinula stevensoni</name>
    <dbReference type="NCBI Taxonomy" id="69355"/>
    <lineage>
        <taxon>Eukaryota</taxon>
        <taxon>Metazoa</taxon>
        <taxon>Ecdysozoa</taxon>
        <taxon>Arthropoda</taxon>
        <taxon>Crustacea</taxon>
        <taxon>Oligostraca</taxon>
        <taxon>Ostracoda</taxon>
        <taxon>Podocopa</taxon>
        <taxon>Podocopida</taxon>
        <taxon>Darwinulocopina</taxon>
        <taxon>Darwinuloidea</taxon>
        <taxon>Darwinulidae</taxon>
        <taxon>Darwinula</taxon>
    </lineage>
</organism>
<dbReference type="OrthoDB" id="416253at2759"/>
<dbReference type="Gene3D" id="3.20.20.100">
    <property type="entry name" value="NADP-dependent oxidoreductase domain"/>
    <property type="match status" value="1"/>
</dbReference>
<dbReference type="SFLD" id="SFLDS00019">
    <property type="entry name" value="Glutathione_Transferase_(cytos"/>
    <property type="match status" value="3"/>
</dbReference>
<feature type="region of interest" description="Disordered" evidence="2">
    <location>
        <begin position="68"/>
        <end position="137"/>
    </location>
</feature>
<feature type="domain" description="GST N-terminal" evidence="3">
    <location>
        <begin position="134"/>
        <end position="212"/>
    </location>
</feature>
<feature type="compositionally biased region" description="Basic and acidic residues" evidence="2">
    <location>
        <begin position="98"/>
        <end position="112"/>
    </location>
</feature>
<dbReference type="PANTHER" id="PTHR43969">
    <property type="entry name" value="GLUTATHIONE S TRANSFERASE D10, ISOFORM A-RELATED"/>
    <property type="match status" value="1"/>
</dbReference>
<dbReference type="GO" id="GO:0006749">
    <property type="term" value="P:glutathione metabolic process"/>
    <property type="evidence" value="ECO:0007669"/>
    <property type="project" value="TreeGrafter"/>
</dbReference>
<reference evidence="5" key="1">
    <citation type="submission" date="2020-11" db="EMBL/GenBank/DDBJ databases">
        <authorList>
            <person name="Tran Van P."/>
        </authorList>
    </citation>
    <scope>NUCLEOTIDE SEQUENCE</scope>
</reference>
<dbReference type="FunFam" id="3.40.30.10:FF:000034">
    <property type="entry name" value="glutathione S-transferase 1"/>
    <property type="match status" value="2"/>
</dbReference>
<feature type="domain" description="GST C-terminal" evidence="4">
    <location>
        <begin position="433"/>
        <end position="564"/>
    </location>
</feature>
<gene>
    <name evidence="5" type="ORF">DSTB1V02_LOCUS9310</name>
</gene>
<dbReference type="Pfam" id="PF02798">
    <property type="entry name" value="GST_N"/>
    <property type="match status" value="1"/>
</dbReference>
<dbReference type="SFLD" id="SFLDG01153">
    <property type="entry name" value="Main.4:_Theta-like"/>
    <property type="match status" value="3"/>
</dbReference>
<evidence type="ECO:0000313" key="6">
    <source>
        <dbReference type="Proteomes" id="UP000677054"/>
    </source>
</evidence>
<evidence type="ECO:0000313" key="5">
    <source>
        <dbReference type="EMBL" id="CAD7249515.1"/>
    </source>
</evidence>
<dbReference type="EMBL" id="LR901853">
    <property type="protein sequence ID" value="CAD7249515.1"/>
    <property type="molecule type" value="Genomic_DNA"/>
</dbReference>
<feature type="domain" description="GST C-terminal" evidence="4">
    <location>
        <begin position="218"/>
        <end position="344"/>
    </location>
</feature>
<feature type="domain" description="GST C-terminal" evidence="4">
    <location>
        <begin position="1147"/>
        <end position="1284"/>
    </location>
</feature>
<evidence type="ECO:0000256" key="2">
    <source>
        <dbReference type="SAM" id="MobiDB-lite"/>
    </source>
</evidence>
<evidence type="ECO:0008006" key="7">
    <source>
        <dbReference type="Google" id="ProtNLM"/>
    </source>
</evidence>
<proteinExistence type="predicted"/>
<dbReference type="PRINTS" id="PR00069">
    <property type="entry name" value="ALDKETRDTASE"/>
</dbReference>
<dbReference type="Pfam" id="PF00043">
    <property type="entry name" value="GST_C"/>
    <property type="match status" value="3"/>
</dbReference>
<dbReference type="InterPro" id="IPR010987">
    <property type="entry name" value="Glutathione-S-Trfase_C-like"/>
</dbReference>
<dbReference type="InterPro" id="IPR020471">
    <property type="entry name" value="AKR"/>
</dbReference>
<dbReference type="PROSITE" id="PS51354">
    <property type="entry name" value="GLUTAREDOXIN_2"/>
    <property type="match status" value="1"/>
</dbReference>
<dbReference type="PROSITE" id="PS00062">
    <property type="entry name" value="ALDOKETO_REDUCTASE_2"/>
    <property type="match status" value="1"/>
</dbReference>
<feature type="compositionally biased region" description="Basic and acidic residues" evidence="2">
    <location>
        <begin position="68"/>
        <end position="86"/>
    </location>
</feature>
<dbReference type="Pfam" id="PF00248">
    <property type="entry name" value="Aldo_ket_red"/>
    <property type="match status" value="1"/>
</dbReference>
<dbReference type="PANTHER" id="PTHR43969:SF9">
    <property type="entry name" value="GLUTATHIONE S TRANSFERASE D10, ISOFORM A-RELATED"/>
    <property type="match status" value="1"/>
</dbReference>
<dbReference type="EMBL" id="CAJPEV010002336">
    <property type="protein sequence ID" value="CAG0896566.1"/>
    <property type="molecule type" value="Genomic_DNA"/>
</dbReference>
<dbReference type="InterPro" id="IPR036282">
    <property type="entry name" value="Glutathione-S-Trfase_C_sf"/>
</dbReference>
<dbReference type="InterPro" id="IPR040079">
    <property type="entry name" value="Glutathione_S-Trfase"/>
</dbReference>
<dbReference type="CDD" id="cd03045">
    <property type="entry name" value="GST_N_Delta_Epsilon"/>
    <property type="match status" value="2"/>
</dbReference>
<feature type="domain" description="GST N-terminal" evidence="3">
    <location>
        <begin position="1060"/>
        <end position="1141"/>
    </location>
</feature>
<dbReference type="InterPro" id="IPR036812">
    <property type="entry name" value="NAD(P)_OxRdtase_dom_sf"/>
</dbReference>
<protein>
    <recommendedName>
        <fullName evidence="7">Glutathione S-transferase</fullName>
    </recommendedName>
</protein>
<dbReference type="SUPFAM" id="SSF47616">
    <property type="entry name" value="GST C-terminal domain-like"/>
    <property type="match status" value="3"/>
</dbReference>
<dbReference type="GO" id="GO:0016491">
    <property type="term" value="F:oxidoreductase activity"/>
    <property type="evidence" value="ECO:0007669"/>
    <property type="project" value="InterPro"/>
</dbReference>
<sequence length="1295" mass="145228">MRAPVLATPTAARRNVEANAFVSDGDRAMKASNASGFATGTLIGKGSLVNPRLATSAIDDSGFVPTERHLSHSASHAEKLDKEPRRLSIVPILPDPGNPERDDSLRPKDPKGGEQSNCSAGTERSTPIPPPEPTEMDLYYDDLSEFCTSVILLARTLGLHLNLKERDTDRREQLAPEFIQMNPQHTVPTIDDDGFVCRAILRYLASKFGKDDSLYPKDLKERAIVDERLDFDAGTLSARLQFLYLFLTVKDGKKCLNEAVLSKLEEALGILDVYIERSGGYVAGSRLTIADFAIVATVSAIEMMELLDVSKHKHVWAWLAVCKAQIEGYEELNGSQAPRNKEHSEMGIVLYYEELSPFSTSVRLLARALSLELTLKEIDTDKDETLTPEYQQMNPQHTVPALDDDGFILAESRAILRYLASKFGKDDSLYPKDLKKRAIVDQRLDFDSGTLSARLLFALLFPVLKDGKKSLNDEVMGKLEDALRILDIYIERSGGYAAGNGLTIADFALVAPVSAVEMMELLDLCKYKHLWAWLSKCKAEMDGYEELNGSEKTASQKEWIKTILGFGKQMDSAIEGERQKLSQLMVSVSHRFEELGAQCTALKGGFNGPEEKRLRDGSYLQVAPCRSKDDSAVEAIVGALDMGYRHIDTAYIYRNEETVGNAMTKWIQKGGGEREDLFIVTKVFRSESFRSSASDGLAPIGNRPDRVEHYLKKSLENLKTTYVDLYLIHNPCGMKDQGNDDVVPRTPDGTLDIDPETDLVALWKAMEAQVDAGRTKSIGISNFNEEQIERILKSCRIKPANHQASGGISVFSTKAIERILCEAWNHDLCIRTPGFTWTNRALQDDVRPEVRTRKRSVSSQCKQKGWKLYLNVRPRLYRDLSGENPLENEKVKEIARKHHVTPAQVLLRHLAQQGVAVIPKSTNPARIQLNYQVFNFELTEEEMQTLNAMDRGKEARNFKFYDIFNGSSSPILAKHIVSTRLDYAYLPVIHQTPKVGRKMRRWSNLESSEAQPIRLHFLMKKPGRASPSRSPPSPLPPTIQVSLLSSAHRKHFRIEESVIMPIDLYYVLPSPPCRSVMLLAKDLGVELNLKPTNPMSGATRTPEFLKMNPQHTIPTMNDGGFCLWESRAILRYLHKKHGKHDKLYPKDAKQSGLVDQRLDFDISTFSPAYLDSVVRRYRLLEGKIARPVFMGKTKTVSEEQKQKIQEAMELLDKFIETSGGYVAGKHLTLADYALIVIAASLEATGLGDPSKYKHIQSWMGKCKKEMKGYEEINAEGAKQMAQFFQSKLGDATTKV</sequence>
<accession>A0A7R9FNK8</accession>
<dbReference type="InterPro" id="IPR004046">
    <property type="entry name" value="GST_C"/>
</dbReference>
<feature type="domain" description="GST N-terminal" evidence="3">
    <location>
        <begin position="346"/>
        <end position="427"/>
    </location>
</feature>
<dbReference type="PROSITE" id="PS50404">
    <property type="entry name" value="GST_NTER"/>
    <property type="match status" value="3"/>
</dbReference>
<dbReference type="InterPro" id="IPR036249">
    <property type="entry name" value="Thioredoxin-like_sf"/>
</dbReference>
<dbReference type="InterPro" id="IPR018170">
    <property type="entry name" value="Aldo/ket_reductase_CS"/>
</dbReference>
<dbReference type="PROSITE" id="PS50405">
    <property type="entry name" value="GST_CTER"/>
    <property type="match status" value="3"/>
</dbReference>
<keyword evidence="6" id="KW-1185">Reference proteome</keyword>
<dbReference type="Pfam" id="PF13417">
    <property type="entry name" value="GST_N_3"/>
    <property type="match status" value="2"/>
</dbReference>
<dbReference type="InterPro" id="IPR004045">
    <property type="entry name" value="Glutathione_S-Trfase_N"/>
</dbReference>
<evidence type="ECO:0000259" key="3">
    <source>
        <dbReference type="PROSITE" id="PS50404"/>
    </source>
</evidence>
<dbReference type="SUPFAM" id="SSF51430">
    <property type="entry name" value="NAD(P)-linked oxidoreductase"/>
    <property type="match status" value="1"/>
</dbReference>
<dbReference type="Proteomes" id="UP000677054">
    <property type="component" value="Unassembled WGS sequence"/>
</dbReference>
<dbReference type="SFLD" id="SFLDG00358">
    <property type="entry name" value="Main_(cytGST)"/>
    <property type="match status" value="3"/>
</dbReference>
<dbReference type="SUPFAM" id="SSF52833">
    <property type="entry name" value="Thioredoxin-like"/>
    <property type="match status" value="3"/>
</dbReference>
<dbReference type="PROSITE" id="PS00798">
    <property type="entry name" value="ALDOKETO_REDUCTASE_1"/>
    <property type="match status" value="1"/>
</dbReference>
<dbReference type="InterPro" id="IPR023210">
    <property type="entry name" value="NADP_OxRdtase_dom"/>
</dbReference>
<dbReference type="GO" id="GO:0004364">
    <property type="term" value="F:glutathione transferase activity"/>
    <property type="evidence" value="ECO:0007669"/>
    <property type="project" value="TreeGrafter"/>
</dbReference>
<comment type="subunit">
    <text evidence="1">Homodimer.</text>
</comment>
<feature type="compositionally biased region" description="Polar residues" evidence="2">
    <location>
        <begin position="114"/>
        <end position="125"/>
    </location>
</feature>
<name>A0A7R9FNK8_9CRUS</name>
<dbReference type="Gene3D" id="1.20.1050.10">
    <property type="match status" value="3"/>
</dbReference>
<evidence type="ECO:0000256" key="1">
    <source>
        <dbReference type="ARBA" id="ARBA00011738"/>
    </source>
</evidence>
<dbReference type="FunFam" id="1.20.1050.10:FF:000007">
    <property type="entry name" value="Glutathione S-transferase 1-1"/>
    <property type="match status" value="3"/>
</dbReference>